<gene>
    <name evidence="2" type="ORF">SNE40_008083</name>
</gene>
<dbReference type="AlphaFoldDB" id="A0AAN8JY47"/>
<feature type="region of interest" description="Disordered" evidence="1">
    <location>
        <begin position="59"/>
        <end position="82"/>
    </location>
</feature>
<reference evidence="2 3" key="1">
    <citation type="submission" date="2024-01" db="EMBL/GenBank/DDBJ databases">
        <title>The genome of the rayed Mediterranean limpet Patella caerulea (Linnaeus, 1758).</title>
        <authorList>
            <person name="Anh-Thu Weber A."/>
            <person name="Halstead-Nussloch G."/>
        </authorList>
    </citation>
    <scope>NUCLEOTIDE SEQUENCE [LARGE SCALE GENOMIC DNA]</scope>
    <source>
        <strain evidence="2">AATW-2023a</strain>
        <tissue evidence="2">Whole specimen</tissue>
    </source>
</reference>
<accession>A0AAN8JY47</accession>
<sequence length="115" mass="12636">MLFLQKGEGVLVTMCCCISAIGHNLPPAYVFPRVHFKHHMIAGSPPGSVGFCASPSIDYSSSTDELTSPSLPESEEEFSEDEGQIDLDLSNMKGKFVIIELAQKKNLKFTMLQKL</sequence>
<name>A0AAN8JY47_PATCE</name>
<evidence type="ECO:0000256" key="1">
    <source>
        <dbReference type="SAM" id="MobiDB-lite"/>
    </source>
</evidence>
<feature type="compositionally biased region" description="Acidic residues" evidence="1">
    <location>
        <begin position="73"/>
        <end position="82"/>
    </location>
</feature>
<proteinExistence type="predicted"/>
<comment type="caution">
    <text evidence="2">The sequence shown here is derived from an EMBL/GenBank/DDBJ whole genome shotgun (WGS) entry which is preliminary data.</text>
</comment>
<keyword evidence="3" id="KW-1185">Reference proteome</keyword>
<dbReference type="Proteomes" id="UP001347796">
    <property type="component" value="Unassembled WGS sequence"/>
</dbReference>
<dbReference type="EMBL" id="JAZGQO010000006">
    <property type="protein sequence ID" value="KAK6185956.1"/>
    <property type="molecule type" value="Genomic_DNA"/>
</dbReference>
<evidence type="ECO:0000313" key="2">
    <source>
        <dbReference type="EMBL" id="KAK6185956.1"/>
    </source>
</evidence>
<organism evidence="2 3">
    <name type="scientific">Patella caerulea</name>
    <name type="common">Rayed Mediterranean limpet</name>
    <dbReference type="NCBI Taxonomy" id="87958"/>
    <lineage>
        <taxon>Eukaryota</taxon>
        <taxon>Metazoa</taxon>
        <taxon>Spiralia</taxon>
        <taxon>Lophotrochozoa</taxon>
        <taxon>Mollusca</taxon>
        <taxon>Gastropoda</taxon>
        <taxon>Patellogastropoda</taxon>
        <taxon>Patelloidea</taxon>
        <taxon>Patellidae</taxon>
        <taxon>Patella</taxon>
    </lineage>
</organism>
<protein>
    <submittedName>
        <fullName evidence="2">Uncharacterized protein</fullName>
    </submittedName>
</protein>
<evidence type="ECO:0000313" key="3">
    <source>
        <dbReference type="Proteomes" id="UP001347796"/>
    </source>
</evidence>